<organism evidence="1 2">
    <name type="scientific">Muribaculum caecicola</name>
    <dbReference type="NCBI Taxonomy" id="3038144"/>
    <lineage>
        <taxon>Bacteria</taxon>
        <taxon>Pseudomonadati</taxon>
        <taxon>Bacteroidota</taxon>
        <taxon>Bacteroidia</taxon>
        <taxon>Bacteroidales</taxon>
        <taxon>Muribaculaceae</taxon>
        <taxon>Muribaculum</taxon>
    </lineage>
</organism>
<name>A0AC61S460_9BACT</name>
<sequence length="483" mass="52786">MKKLLLSFSCVVAMFALSAPNADAFILDGISYELLEDGSGVYVSKCAQTGDITVPATVKNGAVTYKVVAVGKNAFQYSEATSVTLPSTVTELMDGAFNASDIISINLGTGIEKIGENAFGFSREIEQISELPACLKEIKGGSPFNGNFKLKEIKVSPDNKWFKSVDGVLYNKKGNKLISYPYGRSTEYVIPEGVDSISSDVFNTFQEMTKITFPSTLKVVGKSAFTYCTAMVNTNDLPEGLIYVGSNAFSNCRLLNVNIPSTMETISITAFNNNWSMKAIHIPSGVKEIGQQSFNDARKCESIIIDEGVEIIKDYAFQSCSGVKDVKIPNSVTKIGNRAFSGCSGIKNLEIGSGVTTIDVAAFNNVNPDRMIVRATTPPEYTNNTYYMTGTDCLETMPIYVPDESIEAYKAAWIWKFFKNYKPLSELTSGIGDIDSDNDIVSVKYYNTQGIEVAAPEYNDGKLYIVVKRYSTGKTDTTKLLNR</sequence>
<accession>A0AC61S460</accession>
<evidence type="ECO:0000313" key="1">
    <source>
        <dbReference type="EMBL" id="THG43885.1"/>
    </source>
</evidence>
<dbReference type="Proteomes" id="UP000305401">
    <property type="component" value="Unassembled WGS sequence"/>
</dbReference>
<keyword evidence="2" id="KW-1185">Reference proteome</keyword>
<proteinExistence type="predicted"/>
<reference evidence="1" key="1">
    <citation type="submission" date="2019-04" db="EMBL/GenBank/DDBJ databases">
        <title>Microbes associate with the intestines of laboratory mice.</title>
        <authorList>
            <person name="Navarre W."/>
            <person name="Wong E."/>
            <person name="Huang K.C."/>
            <person name="Tropini C."/>
            <person name="Ng K."/>
            <person name="Yu B."/>
        </authorList>
    </citation>
    <scope>NUCLEOTIDE SEQUENCE</scope>
    <source>
        <strain evidence="1">NM86_A22</strain>
    </source>
</reference>
<evidence type="ECO:0000313" key="2">
    <source>
        <dbReference type="Proteomes" id="UP000305401"/>
    </source>
</evidence>
<comment type="caution">
    <text evidence="1">The sequence shown here is derived from an EMBL/GenBank/DDBJ whole genome shotgun (WGS) entry which is preliminary data.</text>
</comment>
<protein>
    <submittedName>
        <fullName evidence="1">Leucine-rich repeat domain-containing protein</fullName>
    </submittedName>
</protein>
<dbReference type="EMBL" id="SSTG01000167">
    <property type="protein sequence ID" value="THG43885.1"/>
    <property type="molecule type" value="Genomic_DNA"/>
</dbReference>
<gene>
    <name evidence="1" type="ORF">E5990_09880</name>
</gene>